<name>A6JDV9_RAT</name>
<keyword evidence="1" id="KW-0732">Signal</keyword>
<proteinExistence type="predicted"/>
<reference evidence="3" key="1">
    <citation type="submission" date="2005-09" db="EMBL/GenBank/DDBJ databases">
        <authorList>
            <person name="Mural R.J."/>
            <person name="Li P.W."/>
            <person name="Adams M.D."/>
            <person name="Amanatides P.G."/>
            <person name="Baden-Tillson H."/>
            <person name="Barnstead M."/>
            <person name="Chin S.H."/>
            <person name="Dew I."/>
            <person name="Evans C.A."/>
            <person name="Ferriera S."/>
            <person name="Flanigan M."/>
            <person name="Fosler C."/>
            <person name="Glodek A."/>
            <person name="Gu Z."/>
            <person name="Holt R.A."/>
            <person name="Jennings D."/>
            <person name="Kraft C.L."/>
            <person name="Lu F."/>
            <person name="Nguyen T."/>
            <person name="Nusskern D.R."/>
            <person name="Pfannkoch C.M."/>
            <person name="Sitter C."/>
            <person name="Sutton G.G."/>
            <person name="Venter J.C."/>
            <person name="Wang Z."/>
            <person name="Woodage T."/>
            <person name="Zheng X.H."/>
            <person name="Zhong F."/>
        </authorList>
    </citation>
    <scope>NUCLEOTIDE SEQUENCE [LARGE SCALE GENOMIC DNA]</scope>
    <source>
        <strain>BN</strain>
        <strain evidence="3">Sprague-Dawley</strain>
    </source>
</reference>
<accession>A6JDV9</accession>
<protein>
    <submittedName>
        <fullName evidence="2">RCG20705, isoform CRA_f</fullName>
    </submittedName>
</protein>
<organism evidence="2 3">
    <name type="scientific">Rattus norvegicus</name>
    <name type="common">Rat</name>
    <dbReference type="NCBI Taxonomy" id="10116"/>
    <lineage>
        <taxon>Eukaryota</taxon>
        <taxon>Metazoa</taxon>
        <taxon>Chordata</taxon>
        <taxon>Craniata</taxon>
        <taxon>Vertebrata</taxon>
        <taxon>Euteleostomi</taxon>
        <taxon>Mammalia</taxon>
        <taxon>Eutheria</taxon>
        <taxon>Euarchontoglires</taxon>
        <taxon>Glires</taxon>
        <taxon>Rodentia</taxon>
        <taxon>Myomorpha</taxon>
        <taxon>Muroidea</taxon>
        <taxon>Muridae</taxon>
        <taxon>Murinae</taxon>
        <taxon>Rattus</taxon>
    </lineage>
</organism>
<dbReference type="EMBL" id="CH473982">
    <property type="protein sequence ID" value="EDL81503.1"/>
    <property type="molecule type" value="Genomic_DNA"/>
</dbReference>
<dbReference type="Proteomes" id="UP000234681">
    <property type="component" value="Chromosome 6"/>
</dbReference>
<feature type="signal peptide" evidence="1">
    <location>
        <begin position="1"/>
        <end position="23"/>
    </location>
</feature>
<feature type="chain" id="PRO_5039919692" evidence="1">
    <location>
        <begin position="24"/>
        <end position="74"/>
    </location>
</feature>
<evidence type="ECO:0000256" key="1">
    <source>
        <dbReference type="SAM" id="SignalP"/>
    </source>
</evidence>
<evidence type="ECO:0000313" key="3">
    <source>
        <dbReference type="Proteomes" id="UP000234681"/>
    </source>
</evidence>
<dbReference type="AlphaFoldDB" id="A6JDV9"/>
<sequence length="74" mass="8230">MKVNSSRLVLILLFPSLITLHSSIYLCSSLGYHALSSNKAVTLLHTQLGKPQEPVRSWAAAQALHVWWRAASME</sequence>
<gene>
    <name evidence="2" type="ORF">rCG_20705</name>
</gene>
<evidence type="ECO:0000313" key="2">
    <source>
        <dbReference type="EMBL" id="EDL81503.1"/>
    </source>
</evidence>